<protein>
    <submittedName>
        <fullName evidence="2">DUF2799 domain-containing protein</fullName>
    </submittedName>
</protein>
<evidence type="ECO:0000256" key="1">
    <source>
        <dbReference type="SAM" id="MobiDB-lite"/>
    </source>
</evidence>
<dbReference type="Proteomes" id="UP000294829">
    <property type="component" value="Unassembled WGS sequence"/>
</dbReference>
<dbReference type="RefSeq" id="WP_133330523.1">
    <property type="nucleotide sequence ID" value="NZ_SMYL01000011.1"/>
</dbReference>
<comment type="caution">
    <text evidence="2">The sequence shown here is derived from an EMBL/GenBank/DDBJ whole genome shotgun (WGS) entry which is preliminary data.</text>
</comment>
<feature type="region of interest" description="Disordered" evidence="1">
    <location>
        <begin position="370"/>
        <end position="394"/>
    </location>
</feature>
<evidence type="ECO:0000313" key="3">
    <source>
        <dbReference type="Proteomes" id="UP000294829"/>
    </source>
</evidence>
<name>A0A4R5VV86_9BURK</name>
<sequence>MNDCNTGDWRMIGSKDGAAGLPQKFSDRADFCSRMTDMRASQGSMSLYVDGWNAGNQQFWFQLGRADGLQGLPVSQFQQQIRSEVVVKNQTPVQSNFYEDGWRQGNRDFWIQVGSNDGRAGRVADENAARAAVNALVGFNAEGYQQGWQSGNYSYWEQQGYLDAHAGIPDSNLQQLTTSAKSRNLVVRPDAYQAGWNREIPEYWRNLGWNDAASGREFNGRKDEAQRRGLKIYEAEYRQRWEARLIQYWTEIGTADGYGKPYLIEQRIAEARSLGYFVIAQTRDIYSAAWSQKNAEYCTLENAFEWGKQGQGMAVYVCAPDLQRKLQRALLSGRDYQELGRKLRQNRDDFDDQSRRYRDTEDRLKRIEAEIKRNQDDKNRPDNKENANIDRRNNRERDDLRDALGEIRSRIDELKSWEFRYQQQRDQIKRDIYL</sequence>
<gene>
    <name evidence="2" type="ORF">E2I14_16390</name>
</gene>
<dbReference type="InterPro" id="IPR021242">
    <property type="entry name" value="DUF2799"/>
</dbReference>
<organism evidence="2 3">
    <name type="scientific">Sapientia aquatica</name>
    <dbReference type="NCBI Taxonomy" id="1549640"/>
    <lineage>
        <taxon>Bacteria</taxon>
        <taxon>Pseudomonadati</taxon>
        <taxon>Pseudomonadota</taxon>
        <taxon>Betaproteobacteria</taxon>
        <taxon>Burkholderiales</taxon>
        <taxon>Oxalobacteraceae</taxon>
        <taxon>Sapientia</taxon>
    </lineage>
</organism>
<reference evidence="2 3" key="1">
    <citation type="submission" date="2019-03" db="EMBL/GenBank/DDBJ databases">
        <title>Sapientia aquatica gen. nov., sp. nov., isolated from a crater lake.</title>
        <authorList>
            <person name="Felfoldi T."/>
            <person name="Szabo A."/>
            <person name="Toth E."/>
            <person name="Schumann P."/>
            <person name="Keki Z."/>
            <person name="Marialigeti K."/>
            <person name="Mathe I."/>
        </authorList>
    </citation>
    <scope>NUCLEOTIDE SEQUENCE [LARGE SCALE GENOMIC DNA]</scope>
    <source>
        <strain evidence="2 3">SA-152</strain>
    </source>
</reference>
<dbReference type="Pfam" id="PF10973">
    <property type="entry name" value="DUF2799"/>
    <property type="match status" value="1"/>
</dbReference>
<evidence type="ECO:0000313" key="2">
    <source>
        <dbReference type="EMBL" id="TDK62583.1"/>
    </source>
</evidence>
<proteinExistence type="predicted"/>
<dbReference type="AlphaFoldDB" id="A0A4R5VV86"/>
<accession>A0A4R5VV86</accession>
<dbReference type="OrthoDB" id="8771323at2"/>
<dbReference type="EMBL" id="SMYL01000011">
    <property type="protein sequence ID" value="TDK62583.1"/>
    <property type="molecule type" value="Genomic_DNA"/>
</dbReference>
<keyword evidence="3" id="KW-1185">Reference proteome</keyword>